<dbReference type="Proteomes" id="UP001209854">
    <property type="component" value="Unassembled WGS sequence"/>
</dbReference>
<proteinExistence type="inferred from homology"/>
<organism evidence="6 7">
    <name type="scientific">Endozoicomonas gorgoniicola</name>
    <dbReference type="NCBI Taxonomy" id="1234144"/>
    <lineage>
        <taxon>Bacteria</taxon>
        <taxon>Pseudomonadati</taxon>
        <taxon>Pseudomonadota</taxon>
        <taxon>Gammaproteobacteria</taxon>
        <taxon>Oceanospirillales</taxon>
        <taxon>Endozoicomonadaceae</taxon>
        <taxon>Endozoicomonas</taxon>
    </lineage>
</organism>
<evidence type="ECO:0000313" key="6">
    <source>
        <dbReference type="EMBL" id="MCW7552461.1"/>
    </source>
</evidence>
<comment type="caution">
    <text evidence="6">The sequence shown here is derived from an EMBL/GenBank/DDBJ whole genome shotgun (WGS) entry which is preliminary data.</text>
</comment>
<dbReference type="PROSITE" id="PS50931">
    <property type="entry name" value="HTH_LYSR"/>
    <property type="match status" value="1"/>
</dbReference>
<evidence type="ECO:0000256" key="4">
    <source>
        <dbReference type="ARBA" id="ARBA00023163"/>
    </source>
</evidence>
<sequence>MSRIDRLDLTQLRVMQALLKERNISRVAGQMGLTQQAVSERVRKLRDIFNDRLFLRTSNGMTPTPFAESLQSKINHILEEVDELIAPQEFEPGKLTGRYTISANDYAVQVVLPPLLAHMREQAPELKILVRDFEWDNLHSQLATGELDLALSFPAFTPQSCHNLLLFEEHHVCVAAKDSPLQQQNLSVSDIAALPQLVISPSRANLKGSADDWFAEQGYKRNIVMSVPSFAAAPDVIASTGCVAFLPSRLLPHPKVKPLNTRVRPPHFEVIAAWHPRSHYHPLHLWVLELLKRAFAQDG</sequence>
<keyword evidence="3" id="KW-0238">DNA-binding</keyword>
<evidence type="ECO:0000256" key="1">
    <source>
        <dbReference type="ARBA" id="ARBA00009437"/>
    </source>
</evidence>
<accession>A0ABT3MSU8</accession>
<comment type="similarity">
    <text evidence="1">Belongs to the LysR transcriptional regulatory family.</text>
</comment>
<gene>
    <name evidence="6" type="ORF">NX722_07345</name>
</gene>
<dbReference type="InterPro" id="IPR050389">
    <property type="entry name" value="LysR-type_TF"/>
</dbReference>
<dbReference type="PANTHER" id="PTHR30118">
    <property type="entry name" value="HTH-TYPE TRANSCRIPTIONAL REGULATOR LEUO-RELATED"/>
    <property type="match status" value="1"/>
</dbReference>
<keyword evidence="4" id="KW-0804">Transcription</keyword>
<dbReference type="InterPro" id="IPR036390">
    <property type="entry name" value="WH_DNA-bd_sf"/>
</dbReference>
<evidence type="ECO:0000313" key="7">
    <source>
        <dbReference type="Proteomes" id="UP001209854"/>
    </source>
</evidence>
<keyword evidence="7" id="KW-1185">Reference proteome</keyword>
<dbReference type="Pfam" id="PF03466">
    <property type="entry name" value="LysR_substrate"/>
    <property type="match status" value="1"/>
</dbReference>
<dbReference type="InterPro" id="IPR000847">
    <property type="entry name" value="LysR_HTH_N"/>
</dbReference>
<dbReference type="InterPro" id="IPR005119">
    <property type="entry name" value="LysR_subst-bd"/>
</dbReference>
<reference evidence="6 7" key="1">
    <citation type="submission" date="2022-10" db="EMBL/GenBank/DDBJ databases">
        <title>High-quality genome sequences of two octocoral-associated bacteria, Endozoicomonas euniceicola EF212 and Endozoicomonas gorgoniicola PS125.</title>
        <authorList>
            <person name="Chiou Y.-J."/>
            <person name="Chen Y.-H."/>
        </authorList>
    </citation>
    <scope>NUCLEOTIDE SEQUENCE [LARGE SCALE GENOMIC DNA]</scope>
    <source>
        <strain evidence="6 7">PS125</strain>
    </source>
</reference>
<dbReference type="RefSeq" id="WP_262567420.1">
    <property type="nucleotide sequence ID" value="NZ_JAPFCC010000001.1"/>
</dbReference>
<dbReference type="Gene3D" id="3.40.190.10">
    <property type="entry name" value="Periplasmic binding protein-like II"/>
    <property type="match status" value="2"/>
</dbReference>
<evidence type="ECO:0000256" key="3">
    <source>
        <dbReference type="ARBA" id="ARBA00023125"/>
    </source>
</evidence>
<dbReference type="Gene3D" id="1.10.10.10">
    <property type="entry name" value="Winged helix-like DNA-binding domain superfamily/Winged helix DNA-binding domain"/>
    <property type="match status" value="1"/>
</dbReference>
<evidence type="ECO:0000256" key="2">
    <source>
        <dbReference type="ARBA" id="ARBA00023015"/>
    </source>
</evidence>
<dbReference type="SUPFAM" id="SSF46785">
    <property type="entry name" value="Winged helix' DNA-binding domain"/>
    <property type="match status" value="1"/>
</dbReference>
<dbReference type="InterPro" id="IPR036388">
    <property type="entry name" value="WH-like_DNA-bd_sf"/>
</dbReference>
<name>A0ABT3MSU8_9GAMM</name>
<dbReference type="Pfam" id="PF00126">
    <property type="entry name" value="HTH_1"/>
    <property type="match status" value="1"/>
</dbReference>
<dbReference type="SUPFAM" id="SSF53850">
    <property type="entry name" value="Periplasmic binding protein-like II"/>
    <property type="match status" value="1"/>
</dbReference>
<evidence type="ECO:0000259" key="5">
    <source>
        <dbReference type="PROSITE" id="PS50931"/>
    </source>
</evidence>
<protein>
    <submittedName>
        <fullName evidence="6">LysR family transcriptional regulator</fullName>
    </submittedName>
</protein>
<feature type="domain" description="HTH lysR-type" evidence="5">
    <location>
        <begin position="7"/>
        <end position="64"/>
    </location>
</feature>
<dbReference type="PANTHER" id="PTHR30118:SF15">
    <property type="entry name" value="TRANSCRIPTIONAL REGULATORY PROTEIN"/>
    <property type="match status" value="1"/>
</dbReference>
<dbReference type="EMBL" id="JAPFCC010000001">
    <property type="protein sequence ID" value="MCW7552461.1"/>
    <property type="molecule type" value="Genomic_DNA"/>
</dbReference>
<keyword evidence="2" id="KW-0805">Transcription regulation</keyword>